<dbReference type="Proteomes" id="UP001642464">
    <property type="component" value="Unassembled WGS sequence"/>
</dbReference>
<accession>A0ABP0LN66</accession>
<evidence type="ECO:0000313" key="1">
    <source>
        <dbReference type="EMBL" id="CAK9040590.1"/>
    </source>
</evidence>
<sequence length="175" mass="19419">MVLLLLPGVAADVAVKSKPPAEEDNFLMVLSTLLRAEIEEWQLRALEYQPAAMESRKAADLAIANMDYSGELMYRAAHILRRCLTEMDAHRMECPLHRGVHVDPQRSSLEGRDRRNVDLLEPCALCSGRILPPDGVMLSGGTSLRMAINTWLGSQNVRSEEATSMDDSPRSFSPV</sequence>
<gene>
    <name evidence="1" type="ORF">SCF082_LOCUS23571</name>
</gene>
<proteinExistence type="predicted"/>
<protein>
    <recommendedName>
        <fullName evidence="3">U-box domain-containing protein</fullName>
    </recommendedName>
</protein>
<evidence type="ECO:0000313" key="2">
    <source>
        <dbReference type="Proteomes" id="UP001642464"/>
    </source>
</evidence>
<keyword evidence="2" id="KW-1185">Reference proteome</keyword>
<organism evidence="1 2">
    <name type="scientific">Durusdinium trenchii</name>
    <dbReference type="NCBI Taxonomy" id="1381693"/>
    <lineage>
        <taxon>Eukaryota</taxon>
        <taxon>Sar</taxon>
        <taxon>Alveolata</taxon>
        <taxon>Dinophyceae</taxon>
        <taxon>Suessiales</taxon>
        <taxon>Symbiodiniaceae</taxon>
        <taxon>Durusdinium</taxon>
    </lineage>
</organism>
<reference evidence="1 2" key="1">
    <citation type="submission" date="2024-02" db="EMBL/GenBank/DDBJ databases">
        <authorList>
            <person name="Chen Y."/>
            <person name="Shah S."/>
            <person name="Dougan E. K."/>
            <person name="Thang M."/>
            <person name="Chan C."/>
        </authorList>
    </citation>
    <scope>NUCLEOTIDE SEQUENCE [LARGE SCALE GENOMIC DNA]</scope>
</reference>
<comment type="caution">
    <text evidence="1">The sequence shown here is derived from an EMBL/GenBank/DDBJ whole genome shotgun (WGS) entry which is preliminary data.</text>
</comment>
<evidence type="ECO:0008006" key="3">
    <source>
        <dbReference type="Google" id="ProtNLM"/>
    </source>
</evidence>
<name>A0ABP0LN66_9DINO</name>
<dbReference type="EMBL" id="CAXAMM010017191">
    <property type="protein sequence ID" value="CAK9040590.1"/>
    <property type="molecule type" value="Genomic_DNA"/>
</dbReference>